<dbReference type="FunFam" id="3.40.50.11350:FF:000002">
    <property type="entry name" value="GDP-fucose protein O-fucosyltransferase 2"/>
    <property type="match status" value="1"/>
</dbReference>
<dbReference type="Gene3D" id="3.40.50.11340">
    <property type="match status" value="1"/>
</dbReference>
<evidence type="ECO:0000313" key="21">
    <source>
        <dbReference type="Proteomes" id="UP000762676"/>
    </source>
</evidence>
<accession>A0AAV4FG40</accession>
<dbReference type="GO" id="GO:0006004">
    <property type="term" value="P:fucose metabolic process"/>
    <property type="evidence" value="ECO:0007669"/>
    <property type="project" value="UniProtKB-KW"/>
</dbReference>
<dbReference type="PANTHER" id="PTHR13398">
    <property type="entry name" value="GDP-FUCOSE PROTEIN O-FUCOSYLTRANSFERASE 2"/>
    <property type="match status" value="1"/>
</dbReference>
<comment type="catalytic activity">
    <reaction evidence="18">
        <text>L-seryl-[protein] + GDP-beta-L-fucose = 3-O-(alpha-L-fucosyl)-L-seryl-[protein] + GDP + H(+)</text>
        <dbReference type="Rhea" id="RHEA:63644"/>
        <dbReference type="Rhea" id="RHEA-COMP:9863"/>
        <dbReference type="Rhea" id="RHEA-COMP:17914"/>
        <dbReference type="ChEBI" id="CHEBI:15378"/>
        <dbReference type="ChEBI" id="CHEBI:29999"/>
        <dbReference type="ChEBI" id="CHEBI:57273"/>
        <dbReference type="ChEBI" id="CHEBI:58189"/>
        <dbReference type="ChEBI" id="CHEBI:189632"/>
        <dbReference type="EC" id="2.4.1.221"/>
    </reaction>
    <physiologicalReaction direction="left-to-right" evidence="18">
        <dbReference type="Rhea" id="RHEA:63645"/>
    </physiologicalReaction>
</comment>
<dbReference type="InterPro" id="IPR019378">
    <property type="entry name" value="GDP-Fuc_O-FucTrfase"/>
</dbReference>
<dbReference type="EC" id="2.4.1.221" evidence="4"/>
<evidence type="ECO:0000256" key="8">
    <source>
        <dbReference type="ARBA" id="ARBA00022824"/>
    </source>
</evidence>
<evidence type="ECO:0000256" key="10">
    <source>
        <dbReference type="ARBA" id="ARBA00023157"/>
    </source>
</evidence>
<keyword evidence="10" id="KW-1015">Disulfide bond</keyword>
<dbReference type="PANTHER" id="PTHR13398:SF0">
    <property type="entry name" value="GDP-FUCOSE PROTEIN O-FUCOSYLTRANSFERASE 2"/>
    <property type="match status" value="1"/>
</dbReference>
<keyword evidence="11" id="KW-0325">Glycoprotein</keyword>
<sequence>MALAFRVLSLFLLVCTLRVFSEHSEHEHDLNGASEDLKYREPRYLLYDVNPGEGFNLRRDVYMRIAVLVRSLNEDGPWTLVLPPWSRLYHWRSRDVGPQERIPWSLFFDLDSLREFVPVMEFHEFLEVNKKNTIDEVYYLQHYKEGWDKWEEKMDKRPCITNPYDWNPESQHWYGWFFGYNDEVEALKMECISVMGHAGILKPFLLKNTSARSVMLDRAETVLHDRYGDAVFWQVRRSMRFSKQLRDIGDAFRAEFLDSTDAKDKTVVEKSWKNMKRKHGDALGGPYLAVHLRRADFVRVREKDVPSLKFAAKQLKDLAEKHSLNKIFVATDAPMDEYKLLKGYIGDSYEVFKFEPTKQMRKDFKDGGVAIIDQWICAHARLFVGTRESTFSFRIQDEREILGFNPDMTFNRLCHEKDKKCEQPTRWHIEY</sequence>
<evidence type="ECO:0000256" key="14">
    <source>
        <dbReference type="ARBA" id="ARBA00025803"/>
    </source>
</evidence>
<evidence type="ECO:0000256" key="2">
    <source>
        <dbReference type="ARBA" id="ARBA00004555"/>
    </source>
</evidence>
<dbReference type="CDD" id="cd11298">
    <property type="entry name" value="O-FucT-2"/>
    <property type="match status" value="1"/>
</dbReference>
<keyword evidence="5" id="KW-0328">Glycosyltransferase</keyword>
<gene>
    <name evidence="20" type="ORF">ElyMa_003825100</name>
</gene>
<dbReference type="InterPro" id="IPR045130">
    <property type="entry name" value="OFUT2-like"/>
</dbReference>
<evidence type="ECO:0000256" key="16">
    <source>
        <dbReference type="ARBA" id="ARBA00033083"/>
    </source>
</evidence>
<evidence type="ECO:0000256" key="15">
    <source>
        <dbReference type="ARBA" id="ARBA00026232"/>
    </source>
</evidence>
<dbReference type="GO" id="GO:0005783">
    <property type="term" value="C:endoplasmic reticulum"/>
    <property type="evidence" value="ECO:0007669"/>
    <property type="project" value="UniProtKB-SubCell"/>
</dbReference>
<reference evidence="20 21" key="1">
    <citation type="journal article" date="2021" name="Elife">
        <title>Chloroplast acquisition without the gene transfer in kleptoplastic sea slugs, Plakobranchus ocellatus.</title>
        <authorList>
            <person name="Maeda T."/>
            <person name="Takahashi S."/>
            <person name="Yoshida T."/>
            <person name="Shimamura S."/>
            <person name="Takaki Y."/>
            <person name="Nagai Y."/>
            <person name="Toyoda A."/>
            <person name="Suzuki Y."/>
            <person name="Arimoto A."/>
            <person name="Ishii H."/>
            <person name="Satoh N."/>
            <person name="Nishiyama T."/>
            <person name="Hasebe M."/>
            <person name="Maruyama T."/>
            <person name="Minagawa J."/>
            <person name="Obokata J."/>
            <person name="Shigenobu S."/>
        </authorList>
    </citation>
    <scope>NUCLEOTIDE SEQUENCE [LARGE SCALE GENOMIC DNA]</scope>
</reference>
<evidence type="ECO:0000256" key="12">
    <source>
        <dbReference type="ARBA" id="ARBA00023253"/>
    </source>
</evidence>
<dbReference type="Gene3D" id="3.40.50.11350">
    <property type="match status" value="1"/>
</dbReference>
<dbReference type="Proteomes" id="UP000762676">
    <property type="component" value="Unassembled WGS sequence"/>
</dbReference>
<protein>
    <recommendedName>
        <fullName evidence="15">GDP-fucose protein O-fucosyltransferase 2</fullName>
        <ecNumber evidence="4">2.4.1.221</ecNumber>
    </recommendedName>
    <alternativeName>
        <fullName evidence="16">Peptide-O-fucosyltransferase 2</fullName>
    </alternativeName>
</protein>
<evidence type="ECO:0000256" key="18">
    <source>
        <dbReference type="ARBA" id="ARBA00048647"/>
    </source>
</evidence>
<comment type="subcellular location">
    <subcellularLocation>
        <location evidence="1">Endoplasmic reticulum</location>
    </subcellularLocation>
    <subcellularLocation>
        <location evidence="2">Golgi apparatus</location>
    </subcellularLocation>
</comment>
<evidence type="ECO:0000256" key="9">
    <source>
        <dbReference type="ARBA" id="ARBA00023034"/>
    </source>
</evidence>
<dbReference type="GO" id="GO:0046922">
    <property type="term" value="F:peptide-O-fucosyltransferase activity"/>
    <property type="evidence" value="ECO:0007669"/>
    <property type="project" value="UniProtKB-EC"/>
</dbReference>
<evidence type="ECO:0000256" key="4">
    <source>
        <dbReference type="ARBA" id="ARBA00012196"/>
    </source>
</evidence>
<evidence type="ECO:0000256" key="1">
    <source>
        <dbReference type="ARBA" id="ARBA00004240"/>
    </source>
</evidence>
<evidence type="ECO:0000313" key="20">
    <source>
        <dbReference type="EMBL" id="GFR71850.1"/>
    </source>
</evidence>
<organism evidence="20 21">
    <name type="scientific">Elysia marginata</name>
    <dbReference type="NCBI Taxonomy" id="1093978"/>
    <lineage>
        <taxon>Eukaryota</taxon>
        <taxon>Metazoa</taxon>
        <taxon>Spiralia</taxon>
        <taxon>Lophotrochozoa</taxon>
        <taxon>Mollusca</taxon>
        <taxon>Gastropoda</taxon>
        <taxon>Heterobranchia</taxon>
        <taxon>Euthyneura</taxon>
        <taxon>Panpulmonata</taxon>
        <taxon>Sacoglossa</taxon>
        <taxon>Placobranchoidea</taxon>
        <taxon>Plakobranchidae</taxon>
        <taxon>Elysia</taxon>
    </lineage>
</organism>
<proteinExistence type="inferred from homology"/>
<feature type="signal peptide" evidence="19">
    <location>
        <begin position="1"/>
        <end position="21"/>
    </location>
</feature>
<comment type="pathway">
    <text evidence="3">Protein modification; protein glycosylation.</text>
</comment>
<evidence type="ECO:0000256" key="3">
    <source>
        <dbReference type="ARBA" id="ARBA00004922"/>
    </source>
</evidence>
<keyword evidence="21" id="KW-1185">Reference proteome</keyword>
<evidence type="ECO:0000256" key="5">
    <source>
        <dbReference type="ARBA" id="ARBA00022676"/>
    </source>
</evidence>
<evidence type="ECO:0000256" key="6">
    <source>
        <dbReference type="ARBA" id="ARBA00022679"/>
    </source>
</evidence>
<evidence type="ECO:0000256" key="13">
    <source>
        <dbReference type="ARBA" id="ARBA00023277"/>
    </source>
</evidence>
<dbReference type="EMBL" id="BMAT01007806">
    <property type="protein sequence ID" value="GFR71850.1"/>
    <property type="molecule type" value="Genomic_DNA"/>
</dbReference>
<feature type="chain" id="PRO_5043943602" description="GDP-fucose protein O-fucosyltransferase 2" evidence="19">
    <location>
        <begin position="22"/>
        <end position="431"/>
    </location>
</feature>
<keyword evidence="7 19" id="KW-0732">Signal</keyword>
<dbReference type="Pfam" id="PF10250">
    <property type="entry name" value="O-FucT"/>
    <property type="match status" value="1"/>
</dbReference>
<comment type="catalytic activity">
    <reaction evidence="17">
        <text>L-threonyl-[protein] + GDP-beta-L-fucose = 3-O-(alpha-L-fucosyl)-L-threonyl-[protein] + GDP + H(+)</text>
        <dbReference type="Rhea" id="RHEA:70491"/>
        <dbReference type="Rhea" id="RHEA-COMP:11060"/>
        <dbReference type="Rhea" id="RHEA-COMP:17915"/>
        <dbReference type="ChEBI" id="CHEBI:15378"/>
        <dbReference type="ChEBI" id="CHEBI:30013"/>
        <dbReference type="ChEBI" id="CHEBI:57273"/>
        <dbReference type="ChEBI" id="CHEBI:58189"/>
        <dbReference type="ChEBI" id="CHEBI:189631"/>
        <dbReference type="EC" id="2.4.1.221"/>
    </reaction>
    <physiologicalReaction direction="left-to-right" evidence="17">
        <dbReference type="Rhea" id="RHEA:70492"/>
    </physiologicalReaction>
</comment>
<comment type="caution">
    <text evidence="20">The sequence shown here is derived from an EMBL/GenBank/DDBJ whole genome shotgun (WGS) entry which is preliminary data.</text>
</comment>
<dbReference type="FunFam" id="3.40.50.11340:FF:000007">
    <property type="entry name" value="GDP-fucose protein O-fucosyltransferase 2"/>
    <property type="match status" value="1"/>
</dbReference>
<dbReference type="GO" id="GO:0005794">
    <property type="term" value="C:Golgi apparatus"/>
    <property type="evidence" value="ECO:0007669"/>
    <property type="project" value="UniProtKB-SubCell"/>
</dbReference>
<dbReference type="AlphaFoldDB" id="A0AAV4FG40"/>
<evidence type="ECO:0000256" key="7">
    <source>
        <dbReference type="ARBA" id="ARBA00022729"/>
    </source>
</evidence>
<keyword evidence="8" id="KW-0256">Endoplasmic reticulum</keyword>
<keyword evidence="9" id="KW-0333">Golgi apparatus</keyword>
<keyword evidence="13" id="KW-0119">Carbohydrate metabolism</keyword>
<keyword evidence="12" id="KW-0294">Fucose metabolism</keyword>
<evidence type="ECO:0000256" key="19">
    <source>
        <dbReference type="SAM" id="SignalP"/>
    </source>
</evidence>
<keyword evidence="6" id="KW-0808">Transferase</keyword>
<name>A0AAV4FG40_9GAST</name>
<evidence type="ECO:0000256" key="11">
    <source>
        <dbReference type="ARBA" id="ARBA00023180"/>
    </source>
</evidence>
<evidence type="ECO:0000256" key="17">
    <source>
        <dbReference type="ARBA" id="ARBA00047273"/>
    </source>
</evidence>
<comment type="similarity">
    <text evidence="14">Belongs to the glycosyltransferase 68 family.</text>
</comment>